<organism evidence="4 5">
    <name type="scientific">Arenibacter antarcticus</name>
    <dbReference type="NCBI Taxonomy" id="2040469"/>
    <lineage>
        <taxon>Bacteria</taxon>
        <taxon>Pseudomonadati</taxon>
        <taxon>Bacteroidota</taxon>
        <taxon>Flavobacteriia</taxon>
        <taxon>Flavobacteriales</taxon>
        <taxon>Flavobacteriaceae</taxon>
        <taxon>Arenibacter</taxon>
    </lineage>
</organism>
<sequence>MRNLVVVFLLLLTSEVPLAQPFNSSVAEERTPSTLFQASVVKVDITPKDPQWLLGYGPRQSTEVHDNIYHRIVAMDDGTNKFVIVSSELCVLSPSEYDRIAAKLEDKYGVGPINFWWTVTHTHSAPEVGPPGLPAVFMGERYQHEANPQYTAEVEEKLIKGISEALKNLEPARLGVGWGFSQANINRRALDIDGKASLGMNPDGAVDRRIGLLRIDKEDGSPLVLISNYAIHGTVLGQSNLKISGDAPGVVSEYVEQKIGAPLLFINGAAGDIAPIYSTYPTPGSGHLGQFRVLLGDKIIEANQRILSTTNEVKLNSGVMVVETPRKLGLGWPSDLGNYTRTTDDGINIVRLPIRFLKINNDVAIWSAPLELFNEISNEIRNRSPFPFTFYFGYTNGWLGYLPTSSAFEQGGYEVETVSPFTPSAETELKEAVLGYLEGQSKEGL</sequence>
<comment type="similarity">
    <text evidence="1">Belongs to the neutral ceramidase family.</text>
</comment>
<dbReference type="RefSeq" id="WP_251806411.1">
    <property type="nucleotide sequence ID" value="NZ_CP166679.1"/>
</dbReference>
<dbReference type="Pfam" id="PF04734">
    <property type="entry name" value="Ceramidase_alk"/>
    <property type="match status" value="1"/>
</dbReference>
<feature type="domain" description="Neutral/alkaline non-lysosomal ceramidase N-terminal" evidence="3">
    <location>
        <begin position="40"/>
        <end position="259"/>
    </location>
</feature>
<dbReference type="InterPro" id="IPR031329">
    <property type="entry name" value="NEUT/ALK_ceramidase_N"/>
</dbReference>
<protein>
    <recommendedName>
        <fullName evidence="1">Neutral ceramidase</fullName>
        <ecNumber evidence="1">3.5.1.23</ecNumber>
    </recommendedName>
</protein>
<comment type="caution">
    <text evidence="4">The sequence shown here is derived from an EMBL/GenBank/DDBJ whole genome shotgun (WGS) entry which is preliminary data.</text>
</comment>
<evidence type="ECO:0000256" key="2">
    <source>
        <dbReference type="SAM" id="SignalP"/>
    </source>
</evidence>
<evidence type="ECO:0000259" key="3">
    <source>
        <dbReference type="Pfam" id="PF04734"/>
    </source>
</evidence>
<keyword evidence="1" id="KW-0378">Hydrolase</keyword>
<keyword evidence="1" id="KW-0746">Sphingolipid metabolism</keyword>
<dbReference type="EC" id="3.5.1.23" evidence="1"/>
<comment type="catalytic activity">
    <reaction evidence="1">
        <text>an N-acylsphing-4-enine + H2O = sphing-4-enine + a fatty acid</text>
        <dbReference type="Rhea" id="RHEA:20856"/>
        <dbReference type="ChEBI" id="CHEBI:15377"/>
        <dbReference type="ChEBI" id="CHEBI:28868"/>
        <dbReference type="ChEBI" id="CHEBI:52639"/>
        <dbReference type="ChEBI" id="CHEBI:57756"/>
        <dbReference type="EC" id="3.5.1.23"/>
    </reaction>
</comment>
<keyword evidence="1" id="KW-0443">Lipid metabolism</keyword>
<reference evidence="5" key="1">
    <citation type="journal article" date="2019" name="Int. J. Syst. Evol. Microbiol.">
        <title>The Global Catalogue of Microorganisms (GCM) 10K type strain sequencing project: providing services to taxonomists for standard genome sequencing and annotation.</title>
        <authorList>
            <consortium name="The Broad Institute Genomics Platform"/>
            <consortium name="The Broad Institute Genome Sequencing Center for Infectious Disease"/>
            <person name="Wu L."/>
            <person name="Ma J."/>
        </authorList>
    </citation>
    <scope>NUCLEOTIDE SEQUENCE [LARGE SCALE GENOMIC DNA]</scope>
    <source>
        <strain evidence="5">KCTC 52924</strain>
    </source>
</reference>
<name>A0ABW5VHQ6_9FLAO</name>
<evidence type="ECO:0000256" key="1">
    <source>
        <dbReference type="RuleBase" id="RU366019"/>
    </source>
</evidence>
<feature type="signal peptide" evidence="2">
    <location>
        <begin position="1"/>
        <end position="19"/>
    </location>
</feature>
<gene>
    <name evidence="4" type="ORF">ACFS1K_15635</name>
</gene>
<proteinExistence type="inferred from homology"/>
<dbReference type="EMBL" id="JBHUOK010000032">
    <property type="protein sequence ID" value="MFD2791208.1"/>
    <property type="molecule type" value="Genomic_DNA"/>
</dbReference>
<evidence type="ECO:0000313" key="5">
    <source>
        <dbReference type="Proteomes" id="UP001597532"/>
    </source>
</evidence>
<accession>A0ABW5VHQ6</accession>
<dbReference type="Proteomes" id="UP001597532">
    <property type="component" value="Unassembled WGS sequence"/>
</dbReference>
<dbReference type="PANTHER" id="PTHR12670:SF1">
    <property type="entry name" value="NEUTRAL CERAMIDASE"/>
    <property type="match status" value="1"/>
</dbReference>
<feature type="chain" id="PRO_5045380089" description="Neutral ceramidase" evidence="2">
    <location>
        <begin position="20"/>
        <end position="445"/>
    </location>
</feature>
<dbReference type="PANTHER" id="PTHR12670">
    <property type="entry name" value="CERAMIDASE"/>
    <property type="match status" value="1"/>
</dbReference>
<evidence type="ECO:0000313" key="4">
    <source>
        <dbReference type="EMBL" id="MFD2791208.1"/>
    </source>
</evidence>
<keyword evidence="2" id="KW-0732">Signal</keyword>
<keyword evidence="5" id="KW-1185">Reference proteome</keyword>
<dbReference type="InterPro" id="IPR006823">
    <property type="entry name" value="Ceramidase_alk"/>
</dbReference>